<dbReference type="Proteomes" id="UP001500390">
    <property type="component" value="Unassembled WGS sequence"/>
</dbReference>
<name>A0ABP8JHU9_9MICO</name>
<evidence type="ECO:0000313" key="3">
    <source>
        <dbReference type="Proteomes" id="UP001500390"/>
    </source>
</evidence>
<accession>A0ABP8JHU9</accession>
<protein>
    <submittedName>
        <fullName evidence="2">Uncharacterized protein</fullName>
    </submittedName>
</protein>
<evidence type="ECO:0000256" key="1">
    <source>
        <dbReference type="SAM" id="MobiDB-lite"/>
    </source>
</evidence>
<proteinExistence type="predicted"/>
<sequence>MSFRSAVIADQCFLEAYRRLLRTRCTTHVCTSASGQVARIASGRPLEAVAADDAHVEDATVSQIGEHVHRLLRALPTGGADPHPQHVPLTLEGDAHGHVHRPVPDVAVTDLEHDRIDQHHRAHRVQRA</sequence>
<reference evidence="3" key="1">
    <citation type="journal article" date="2019" name="Int. J. Syst. Evol. Microbiol.">
        <title>The Global Catalogue of Microorganisms (GCM) 10K type strain sequencing project: providing services to taxonomists for standard genome sequencing and annotation.</title>
        <authorList>
            <consortium name="The Broad Institute Genomics Platform"/>
            <consortium name="The Broad Institute Genome Sequencing Center for Infectious Disease"/>
            <person name="Wu L."/>
            <person name="Ma J."/>
        </authorList>
    </citation>
    <scope>NUCLEOTIDE SEQUENCE [LARGE SCALE GENOMIC DNA]</scope>
    <source>
        <strain evidence="3">JCM 17738</strain>
    </source>
</reference>
<comment type="caution">
    <text evidence="2">The sequence shown here is derived from an EMBL/GenBank/DDBJ whole genome shotgun (WGS) entry which is preliminary data.</text>
</comment>
<evidence type="ECO:0000313" key="2">
    <source>
        <dbReference type="EMBL" id="GAA4391117.1"/>
    </source>
</evidence>
<gene>
    <name evidence="2" type="ORF">GCM10023153_08640</name>
</gene>
<organism evidence="2 3">
    <name type="scientific">Ornithinibacter aureus</name>
    <dbReference type="NCBI Taxonomy" id="622664"/>
    <lineage>
        <taxon>Bacteria</taxon>
        <taxon>Bacillati</taxon>
        <taxon>Actinomycetota</taxon>
        <taxon>Actinomycetes</taxon>
        <taxon>Micrococcales</taxon>
        <taxon>Intrasporangiaceae</taxon>
        <taxon>Ornithinibacter</taxon>
    </lineage>
</organism>
<keyword evidence="3" id="KW-1185">Reference proteome</keyword>
<dbReference type="EMBL" id="BAABFX010000019">
    <property type="protein sequence ID" value="GAA4391117.1"/>
    <property type="molecule type" value="Genomic_DNA"/>
</dbReference>
<feature type="region of interest" description="Disordered" evidence="1">
    <location>
        <begin position="76"/>
        <end position="99"/>
    </location>
</feature>